<dbReference type="EMBL" id="JAEUGD010000028">
    <property type="protein sequence ID" value="MBL6446418.1"/>
    <property type="molecule type" value="Genomic_DNA"/>
</dbReference>
<gene>
    <name evidence="2" type="ORF">JMN32_08870</name>
</gene>
<feature type="coiled-coil region" evidence="1">
    <location>
        <begin position="427"/>
        <end position="454"/>
    </location>
</feature>
<evidence type="ECO:0000313" key="2">
    <source>
        <dbReference type="EMBL" id="MBL6446418.1"/>
    </source>
</evidence>
<proteinExistence type="predicted"/>
<feature type="non-terminal residue" evidence="2">
    <location>
        <position position="1"/>
    </location>
</feature>
<protein>
    <recommendedName>
        <fullName evidence="4">Peptidase S74 domain-containing protein</fullName>
    </recommendedName>
</protein>
<evidence type="ECO:0000313" key="3">
    <source>
        <dbReference type="Proteomes" id="UP000614216"/>
    </source>
</evidence>
<keyword evidence="3" id="KW-1185">Reference proteome</keyword>
<sequence>AQIIDVKNGYIDNVSFLSGSNKDEALSLSSAVSNPASMDIYKDRIITYTDLDVDGKTTINDTLSAQIIDVKDGFINNVFTLSGSNTLSLSSDVSNPASMDIYKDSIITYTDLHVNGKLKSEEIFFKDDNNNYVDIETFIDNDILQNAIWRRDVINNNNIYYQDGDVKIGSIEAPKNLNIYGGLNVSDGNVGIGTTNPLAKLDVKGLIISNSLTTGAVIAGATKVAALNVTGFADVEGIFNAFGDANVEGVFTVGTVATPSEINVYGSATVEGLTNFFGDTKVEGGFDVYGGIGIHKVLGAGGGITTAGNISSDENISAKEKITVGETSTSGGNTERLLVHGRANIVGDLVAKRIAIYNDPSSFSNWPDYVFEVEYKLPSLATVEEYIKKEKHLPEVPSASEIAEEGLDLGKMDATLLKKVEELTLYTIDQEKKIKEQQERLKAQEERLQKLEALLIKENR</sequence>
<reference evidence="2" key="1">
    <citation type="submission" date="2021-01" db="EMBL/GenBank/DDBJ databases">
        <title>Fulvivirga kasyanovii gen. nov., sp nov., a novel member of the phylum Bacteroidetes isolated from seawater in a mussel farm.</title>
        <authorList>
            <person name="Zhao L.-H."/>
            <person name="Wang Z.-J."/>
        </authorList>
    </citation>
    <scope>NUCLEOTIDE SEQUENCE</scope>
    <source>
        <strain evidence="2">29W222</strain>
    </source>
</reference>
<evidence type="ECO:0008006" key="4">
    <source>
        <dbReference type="Google" id="ProtNLM"/>
    </source>
</evidence>
<comment type="caution">
    <text evidence="2">The sequence shown here is derived from an EMBL/GenBank/DDBJ whole genome shotgun (WGS) entry which is preliminary data.</text>
</comment>
<name>A0A937KDN6_9BACT</name>
<keyword evidence="1" id="KW-0175">Coiled coil</keyword>
<dbReference type="AlphaFoldDB" id="A0A937KDN6"/>
<accession>A0A937KDN6</accession>
<organism evidence="2 3">
    <name type="scientific">Fulvivirga marina</name>
    <dbReference type="NCBI Taxonomy" id="2494733"/>
    <lineage>
        <taxon>Bacteria</taxon>
        <taxon>Pseudomonadati</taxon>
        <taxon>Bacteroidota</taxon>
        <taxon>Cytophagia</taxon>
        <taxon>Cytophagales</taxon>
        <taxon>Fulvivirgaceae</taxon>
        <taxon>Fulvivirga</taxon>
    </lineage>
</organism>
<evidence type="ECO:0000256" key="1">
    <source>
        <dbReference type="SAM" id="Coils"/>
    </source>
</evidence>
<dbReference type="Proteomes" id="UP000614216">
    <property type="component" value="Unassembled WGS sequence"/>
</dbReference>